<name>A0ABD0ULE6_DENTH</name>
<dbReference type="AlphaFoldDB" id="A0ABD0ULE6"/>
<sequence length="61" mass="6454">MASIKAERPASSQVPIGLGSKATESKPKATSPKQARKKTEQKPRAPTKKVQAKVSKPAAKN</sequence>
<feature type="region of interest" description="Disordered" evidence="1">
    <location>
        <begin position="1"/>
        <end position="61"/>
    </location>
</feature>
<protein>
    <recommendedName>
        <fullName evidence="4">Histone H1</fullName>
    </recommendedName>
</protein>
<evidence type="ECO:0000313" key="3">
    <source>
        <dbReference type="Proteomes" id="UP001552299"/>
    </source>
</evidence>
<comment type="caution">
    <text evidence="2">The sequence shown here is derived from an EMBL/GenBank/DDBJ whole genome shotgun (WGS) entry which is preliminary data.</text>
</comment>
<evidence type="ECO:0008006" key="4">
    <source>
        <dbReference type="Google" id="ProtNLM"/>
    </source>
</evidence>
<reference evidence="2 3" key="1">
    <citation type="journal article" date="2024" name="Plant Biotechnol. J.">
        <title>Dendrobium thyrsiflorum genome and its molecular insights into genes involved in important horticultural traits.</title>
        <authorList>
            <person name="Chen B."/>
            <person name="Wang J.Y."/>
            <person name="Zheng P.J."/>
            <person name="Li K.L."/>
            <person name="Liang Y.M."/>
            <person name="Chen X.F."/>
            <person name="Zhang C."/>
            <person name="Zhao X."/>
            <person name="He X."/>
            <person name="Zhang G.Q."/>
            <person name="Liu Z.J."/>
            <person name="Xu Q."/>
        </authorList>
    </citation>
    <scope>NUCLEOTIDE SEQUENCE [LARGE SCALE GENOMIC DNA]</scope>
    <source>
        <strain evidence="2">GZMU011</strain>
    </source>
</reference>
<keyword evidence="3" id="KW-1185">Reference proteome</keyword>
<evidence type="ECO:0000256" key="1">
    <source>
        <dbReference type="SAM" id="MobiDB-lite"/>
    </source>
</evidence>
<gene>
    <name evidence="2" type="ORF">M5K25_017101</name>
</gene>
<dbReference type="Proteomes" id="UP001552299">
    <property type="component" value="Unassembled WGS sequence"/>
</dbReference>
<organism evidence="2 3">
    <name type="scientific">Dendrobium thyrsiflorum</name>
    <name type="common">Pinecone-like raceme dendrobium</name>
    <name type="synonym">Orchid</name>
    <dbReference type="NCBI Taxonomy" id="117978"/>
    <lineage>
        <taxon>Eukaryota</taxon>
        <taxon>Viridiplantae</taxon>
        <taxon>Streptophyta</taxon>
        <taxon>Embryophyta</taxon>
        <taxon>Tracheophyta</taxon>
        <taxon>Spermatophyta</taxon>
        <taxon>Magnoliopsida</taxon>
        <taxon>Liliopsida</taxon>
        <taxon>Asparagales</taxon>
        <taxon>Orchidaceae</taxon>
        <taxon>Epidendroideae</taxon>
        <taxon>Malaxideae</taxon>
        <taxon>Dendrobiinae</taxon>
        <taxon>Dendrobium</taxon>
    </lineage>
</organism>
<proteinExistence type="predicted"/>
<evidence type="ECO:0000313" key="2">
    <source>
        <dbReference type="EMBL" id="KAL0913623.1"/>
    </source>
</evidence>
<accession>A0ABD0ULE6</accession>
<dbReference type="EMBL" id="JANQDX010000013">
    <property type="protein sequence ID" value="KAL0913623.1"/>
    <property type="molecule type" value="Genomic_DNA"/>
</dbReference>